<dbReference type="RefSeq" id="WP_217669397.1">
    <property type="nucleotide sequence ID" value="NZ_JAHRID010000005.1"/>
</dbReference>
<dbReference type="InterPro" id="IPR007215">
    <property type="entry name" value="Sulphur_relay_TusB/DsrH"/>
</dbReference>
<evidence type="ECO:0000313" key="2">
    <source>
        <dbReference type="Proteomes" id="UP000704611"/>
    </source>
</evidence>
<reference evidence="1 2" key="1">
    <citation type="submission" date="2021-06" db="EMBL/GenBank/DDBJ databases">
        <title>Rheinheimera indica sp. nov., isolated from deep-sea sediment.</title>
        <authorList>
            <person name="Wang Z."/>
            <person name="Zhang X.-Y."/>
        </authorList>
    </citation>
    <scope>NUCLEOTIDE SEQUENCE [LARGE SCALE GENOMIC DNA]</scope>
    <source>
        <strain evidence="1 2">SM2107</strain>
    </source>
</reference>
<keyword evidence="2" id="KW-1185">Reference proteome</keyword>
<comment type="caution">
    <text evidence="1">The sequence shown here is derived from an EMBL/GenBank/DDBJ whole genome shotgun (WGS) entry which is preliminary data.</text>
</comment>
<gene>
    <name evidence="1" type="ORF">KQY15_11770</name>
</gene>
<dbReference type="Pfam" id="PF04077">
    <property type="entry name" value="DsrH"/>
    <property type="match status" value="1"/>
</dbReference>
<dbReference type="Proteomes" id="UP000704611">
    <property type="component" value="Unassembled WGS sequence"/>
</dbReference>
<evidence type="ECO:0000313" key="1">
    <source>
        <dbReference type="EMBL" id="MBV2129769.1"/>
    </source>
</evidence>
<organism evidence="1 2">
    <name type="scientific">Arsukibacterium indicum</name>
    <dbReference type="NCBI Taxonomy" id="2848612"/>
    <lineage>
        <taxon>Bacteria</taxon>
        <taxon>Pseudomonadati</taxon>
        <taxon>Pseudomonadota</taxon>
        <taxon>Gammaproteobacteria</taxon>
        <taxon>Chromatiales</taxon>
        <taxon>Chromatiaceae</taxon>
        <taxon>Arsukibacterium</taxon>
    </lineage>
</organism>
<sequence>MKLINLTSPAVNVAELALLCQATDTLLLRQDAVYLARRSDIAWPCDTILALASDLEVRQIIPVTAIGAISAAQWVELTASAKQVILWR</sequence>
<proteinExistence type="predicted"/>
<name>A0ABS6MN12_9GAMM</name>
<dbReference type="EMBL" id="JAHRID010000005">
    <property type="protein sequence ID" value="MBV2129769.1"/>
    <property type="molecule type" value="Genomic_DNA"/>
</dbReference>
<protein>
    <submittedName>
        <fullName evidence="1">DsrH/TusB family sulfur relay protein</fullName>
    </submittedName>
</protein>
<accession>A0ABS6MN12</accession>